<dbReference type="RefSeq" id="WP_377832230.1">
    <property type="nucleotide sequence ID" value="NZ_JBHRSK010000004.1"/>
</dbReference>
<dbReference type="Gene3D" id="3.40.50.1100">
    <property type="match status" value="2"/>
</dbReference>
<evidence type="ECO:0000259" key="4">
    <source>
        <dbReference type="Pfam" id="PF00291"/>
    </source>
</evidence>
<dbReference type="Pfam" id="PF00291">
    <property type="entry name" value="PALP"/>
    <property type="match status" value="1"/>
</dbReference>
<comment type="caution">
    <text evidence="5">The sequence shown here is derived from an EMBL/GenBank/DDBJ whole genome shotgun (WGS) entry which is preliminary data.</text>
</comment>
<evidence type="ECO:0000256" key="3">
    <source>
        <dbReference type="SAM" id="MobiDB-lite"/>
    </source>
</evidence>
<comment type="cofactor">
    <cofactor evidence="1">
        <name>pyridoxal 5'-phosphate</name>
        <dbReference type="ChEBI" id="CHEBI:597326"/>
    </cofactor>
</comment>
<reference evidence="6" key="1">
    <citation type="journal article" date="2019" name="Int. J. Syst. Evol. Microbiol.">
        <title>The Global Catalogue of Microorganisms (GCM) 10K type strain sequencing project: providing services to taxonomists for standard genome sequencing and annotation.</title>
        <authorList>
            <consortium name="The Broad Institute Genomics Platform"/>
            <consortium name="The Broad Institute Genome Sequencing Center for Infectious Disease"/>
            <person name="Wu L."/>
            <person name="Ma J."/>
        </authorList>
    </citation>
    <scope>NUCLEOTIDE SEQUENCE [LARGE SCALE GENOMIC DNA]</scope>
    <source>
        <strain evidence="6">KCTC 62192</strain>
    </source>
</reference>
<evidence type="ECO:0000313" key="5">
    <source>
        <dbReference type="EMBL" id="MFC2967579.1"/>
    </source>
</evidence>
<evidence type="ECO:0000313" key="6">
    <source>
        <dbReference type="Proteomes" id="UP001595443"/>
    </source>
</evidence>
<protein>
    <submittedName>
        <fullName evidence="5">Pyridoxal-phosphate dependent enzyme</fullName>
    </submittedName>
</protein>
<organism evidence="5 6">
    <name type="scientific">Acidimangrovimonas pyrenivorans</name>
    <dbReference type="NCBI Taxonomy" id="2030798"/>
    <lineage>
        <taxon>Bacteria</taxon>
        <taxon>Pseudomonadati</taxon>
        <taxon>Pseudomonadota</taxon>
        <taxon>Alphaproteobacteria</taxon>
        <taxon>Rhodobacterales</taxon>
        <taxon>Paracoccaceae</taxon>
        <taxon>Acidimangrovimonas</taxon>
    </lineage>
</organism>
<evidence type="ECO:0000256" key="2">
    <source>
        <dbReference type="ARBA" id="ARBA00022898"/>
    </source>
</evidence>
<feature type="domain" description="Tryptophan synthase beta chain-like PALP" evidence="4">
    <location>
        <begin position="42"/>
        <end position="350"/>
    </location>
</feature>
<dbReference type="PANTHER" id="PTHR42937:SF1">
    <property type="entry name" value="DIAMINOPROPIONATE AMMONIA-LYASE"/>
    <property type="match status" value="1"/>
</dbReference>
<dbReference type="EMBL" id="JBHRSK010000004">
    <property type="protein sequence ID" value="MFC2967579.1"/>
    <property type="molecule type" value="Genomic_DNA"/>
</dbReference>
<evidence type="ECO:0000256" key="1">
    <source>
        <dbReference type="ARBA" id="ARBA00001933"/>
    </source>
</evidence>
<dbReference type="SUPFAM" id="SSF53686">
    <property type="entry name" value="Tryptophan synthase beta subunit-like PLP-dependent enzymes"/>
    <property type="match status" value="1"/>
</dbReference>
<gene>
    <name evidence="5" type="ORF">ACFOES_05695</name>
</gene>
<sequence length="356" mass="36449">MEILLNPHRGRGLPELRAGGLPRPVDDASEVSRRLAQCPVAAKTPLRDLSEMAAETGIAKLWLKDESGRMGLGSFKALGAAHAIAREAELSGAEDLRTALAGRSFVTASAGNHGLSVAAGAHVFGARAVIYLAETVPEAFADRLRAKGAEVRRDGAVYEDSMAAAARAAETEGMTLLSDSSWPGYWELPLRVIEGYLQLAAEAAEELPEPPTHVLLQAGVGGLAAAVAAFARARWGAAPKIVVVEPAYAPALIESIRAGKIVTSAGPVSTMGRLDCKDPSLLALAGLAEDADVFATIGEEEAQAAVEKLATLGLATTPSGAAGLAGLLAAGPRHAALGLGPDSRVLAILSEGAEAP</sequence>
<dbReference type="InterPro" id="IPR001926">
    <property type="entry name" value="TrpB-like_PALP"/>
</dbReference>
<feature type="region of interest" description="Disordered" evidence="3">
    <location>
        <begin position="1"/>
        <end position="24"/>
    </location>
</feature>
<proteinExistence type="predicted"/>
<dbReference type="Proteomes" id="UP001595443">
    <property type="component" value="Unassembled WGS sequence"/>
</dbReference>
<name>A0ABV7AE01_9RHOB</name>
<dbReference type="PANTHER" id="PTHR42937">
    <property type="match status" value="1"/>
</dbReference>
<keyword evidence="2" id="KW-0663">Pyridoxal phosphate</keyword>
<accession>A0ABV7AE01</accession>
<keyword evidence="6" id="KW-1185">Reference proteome</keyword>
<dbReference type="InterPro" id="IPR036052">
    <property type="entry name" value="TrpB-like_PALP_sf"/>
</dbReference>